<comment type="caution">
    <text evidence="2">The sequence shown here is derived from an EMBL/GenBank/DDBJ whole genome shotgun (WGS) entry which is preliminary data.</text>
</comment>
<evidence type="ECO:0000313" key="3">
    <source>
        <dbReference type="Proteomes" id="UP000253472"/>
    </source>
</evidence>
<keyword evidence="3" id="KW-1185">Reference proteome</keyword>
<feature type="domain" description="RNase MRP protein 1 RNA binding" evidence="1">
    <location>
        <begin position="16"/>
        <end position="68"/>
    </location>
</feature>
<organism evidence="2 3">
    <name type="scientific">Candida viswanathii</name>
    <dbReference type="NCBI Taxonomy" id="5486"/>
    <lineage>
        <taxon>Eukaryota</taxon>
        <taxon>Fungi</taxon>
        <taxon>Dikarya</taxon>
        <taxon>Ascomycota</taxon>
        <taxon>Saccharomycotina</taxon>
        <taxon>Pichiomycetes</taxon>
        <taxon>Debaryomycetaceae</taxon>
        <taxon>Candida/Lodderomyces clade</taxon>
        <taxon>Candida</taxon>
    </lineage>
</organism>
<reference evidence="2 3" key="1">
    <citation type="submission" date="2018-06" db="EMBL/GenBank/DDBJ databases">
        <title>Whole genome sequencing of Candida tropicalis (genome annotated by CSBL at Korea University).</title>
        <authorList>
            <person name="Ahn J."/>
        </authorList>
    </citation>
    <scope>NUCLEOTIDE SEQUENCE [LARGE SCALE GENOMIC DNA]</scope>
    <source>
        <strain evidence="2 3">ATCC 20962</strain>
    </source>
</reference>
<dbReference type="InterPro" id="IPR047205">
    <property type="entry name" value="RMP1"/>
</dbReference>
<accession>A0A367YCU6</accession>
<evidence type="ECO:0000313" key="2">
    <source>
        <dbReference type="EMBL" id="RCK63419.1"/>
    </source>
</evidence>
<sequence>MNTAIHHELSTEYDTLFLLHHRSKNQHRQQRWYKYLNTTVRKLRKILMLQRDITRLQPSSSRTEFTIKQMAGVAGFALIASLAKITLMLQQVPGVKPLPKKIESLEEVCEGPVQIEEEDGEGVVVDVGYAVWHRFGKSRAELLEFKKNASFATGVGDREVTPIGSMPMTLVTYWNFVLSGGAPDIFTVTSHSVDSASDSSFKHREALYILPAALTTTIMDDDVRR</sequence>
<evidence type="ECO:0000259" key="1">
    <source>
        <dbReference type="Pfam" id="PF20945"/>
    </source>
</evidence>
<protein>
    <recommendedName>
        <fullName evidence="1">RNase MRP protein 1 RNA binding domain-containing protein</fullName>
    </recommendedName>
</protein>
<dbReference type="GO" id="GO:0000172">
    <property type="term" value="C:ribonuclease MRP complex"/>
    <property type="evidence" value="ECO:0007669"/>
    <property type="project" value="InterPro"/>
</dbReference>
<name>A0A367YCU6_9ASCO</name>
<dbReference type="PANTHER" id="PTHR37792:SF1">
    <property type="entry name" value="RIBONUCLEASE MRP PROTEIN SUBUNIT RMP1"/>
    <property type="match status" value="1"/>
</dbReference>
<dbReference type="PANTHER" id="PTHR37792">
    <property type="entry name" value="RIBONUCLEASE MRP PROTEIN SUBUNIT RMP1"/>
    <property type="match status" value="1"/>
</dbReference>
<dbReference type="GO" id="GO:0042134">
    <property type="term" value="F:rRNA primary transcript binding"/>
    <property type="evidence" value="ECO:0007669"/>
    <property type="project" value="InterPro"/>
</dbReference>
<dbReference type="OrthoDB" id="5414547at2759"/>
<dbReference type="Proteomes" id="UP000253472">
    <property type="component" value="Unassembled WGS sequence"/>
</dbReference>
<dbReference type="AlphaFoldDB" id="A0A367YCU6"/>
<dbReference type="STRING" id="5486.A0A367YCU6"/>
<dbReference type="Pfam" id="PF20945">
    <property type="entry name" value="RMP1"/>
    <property type="match status" value="1"/>
</dbReference>
<dbReference type="EMBL" id="QLNQ01000024">
    <property type="protein sequence ID" value="RCK63419.1"/>
    <property type="molecule type" value="Genomic_DNA"/>
</dbReference>
<dbReference type="GO" id="GO:0000294">
    <property type="term" value="P:nuclear-transcribed mRNA catabolic process, RNase MRP-dependent"/>
    <property type="evidence" value="ECO:0007669"/>
    <property type="project" value="TreeGrafter"/>
</dbReference>
<proteinExistence type="predicted"/>
<gene>
    <name evidence="2" type="ORF">Cantr_09672</name>
</gene>
<dbReference type="GO" id="GO:0000466">
    <property type="term" value="P:maturation of 5.8S rRNA from tricistronic rRNA transcript (SSU-rRNA, 5.8S rRNA, LSU-rRNA)"/>
    <property type="evidence" value="ECO:0007669"/>
    <property type="project" value="TreeGrafter"/>
</dbReference>
<dbReference type="InterPro" id="IPR047204">
    <property type="entry name" value="RMP1_RBD"/>
</dbReference>